<sequence>MDEEDRRRAIAVYDHFTHVSHDRRAAMAALTRLAGSAAAAELLFQSIAASPAAAAQIAETDPRLAARTLRWPVGPGRSLEGYWAAPRDRPQGVVVVLHENRGLQPYTRDVARRLAVAGFAALAPDLLSPEGGTPADEDRAREAIAALDLGRTLADVRATLGWIAAGGAPARGRIGVLGFCWGGALADRVATSGDPHAAAICAFYGPAPAPETAAAVRAPLLLHYAGLDTRVEASARPWLAALAAAGRPVESYVYPGVDHAFHNDTSAARYNAPAATLAWTRTLAFFHRTLG</sequence>
<dbReference type="PANTHER" id="PTHR46623:SF6">
    <property type="entry name" value="ALPHA_BETA-HYDROLASES SUPERFAMILY PROTEIN"/>
    <property type="match status" value="1"/>
</dbReference>
<keyword evidence="3" id="KW-1185">Reference proteome</keyword>
<dbReference type="Gene3D" id="3.40.50.1820">
    <property type="entry name" value="alpha/beta hydrolase"/>
    <property type="match status" value="1"/>
</dbReference>
<dbReference type="GO" id="GO:0016787">
    <property type="term" value="F:hydrolase activity"/>
    <property type="evidence" value="ECO:0007669"/>
    <property type="project" value="UniProtKB-KW"/>
</dbReference>
<proteinExistence type="predicted"/>
<dbReference type="InterPro" id="IPR029058">
    <property type="entry name" value="AB_hydrolase_fold"/>
</dbReference>
<dbReference type="InterPro" id="IPR002925">
    <property type="entry name" value="Dienelactn_hydro"/>
</dbReference>
<dbReference type="Pfam" id="PF01738">
    <property type="entry name" value="DLH"/>
    <property type="match status" value="1"/>
</dbReference>
<dbReference type="PANTHER" id="PTHR46623">
    <property type="entry name" value="CARBOXYMETHYLENEBUTENOLIDASE-RELATED"/>
    <property type="match status" value="1"/>
</dbReference>
<feature type="domain" description="Dienelactone hydrolase" evidence="1">
    <location>
        <begin position="79"/>
        <end position="289"/>
    </location>
</feature>
<reference evidence="2" key="1">
    <citation type="journal article" date="2022" name="Toxins">
        <title>Genomic Analysis of Sphingopyxis sp. USTB-05 for Biodegrading Cyanobacterial Hepatotoxins.</title>
        <authorList>
            <person name="Liu C."/>
            <person name="Xu Q."/>
            <person name="Zhao Z."/>
            <person name="Zhang H."/>
            <person name="Liu X."/>
            <person name="Yin C."/>
            <person name="Liu Y."/>
            <person name="Yan H."/>
        </authorList>
    </citation>
    <scope>NUCLEOTIDE SEQUENCE</scope>
    <source>
        <strain evidence="2">NBD5</strain>
    </source>
</reference>
<gene>
    <name evidence="2" type="ORF">LHA26_09030</name>
</gene>
<organism evidence="2 3">
    <name type="scientific">Sphingomonas morindae</name>
    <dbReference type="NCBI Taxonomy" id="1541170"/>
    <lineage>
        <taxon>Bacteria</taxon>
        <taxon>Pseudomonadati</taxon>
        <taxon>Pseudomonadota</taxon>
        <taxon>Alphaproteobacteria</taxon>
        <taxon>Sphingomonadales</taxon>
        <taxon>Sphingomonadaceae</taxon>
        <taxon>Sphingomonas</taxon>
    </lineage>
</organism>
<dbReference type="RefSeq" id="WP_252165297.1">
    <property type="nucleotide sequence ID" value="NZ_CP084930.1"/>
</dbReference>
<evidence type="ECO:0000259" key="1">
    <source>
        <dbReference type="Pfam" id="PF01738"/>
    </source>
</evidence>
<evidence type="ECO:0000313" key="2">
    <source>
        <dbReference type="EMBL" id="USI71484.1"/>
    </source>
</evidence>
<name>A0ABY4X3M2_9SPHN</name>
<evidence type="ECO:0000313" key="3">
    <source>
        <dbReference type="Proteomes" id="UP001056937"/>
    </source>
</evidence>
<dbReference type="SUPFAM" id="SSF53474">
    <property type="entry name" value="alpha/beta-Hydrolases"/>
    <property type="match status" value="1"/>
</dbReference>
<keyword evidence="2" id="KW-0378">Hydrolase</keyword>
<dbReference type="InterPro" id="IPR051049">
    <property type="entry name" value="Dienelactone_hydrolase-like"/>
</dbReference>
<accession>A0ABY4X3M2</accession>
<dbReference type="Proteomes" id="UP001056937">
    <property type="component" value="Chromosome 1"/>
</dbReference>
<dbReference type="EMBL" id="CP084930">
    <property type="protein sequence ID" value="USI71484.1"/>
    <property type="molecule type" value="Genomic_DNA"/>
</dbReference>
<protein>
    <submittedName>
        <fullName evidence="2">Dienelactone hydrolase family protein</fullName>
    </submittedName>
</protein>